<comment type="caution">
    <text evidence="2">The sequence shown here is derived from an EMBL/GenBank/DDBJ whole genome shotgun (WGS) entry which is preliminary data.</text>
</comment>
<dbReference type="PROSITE" id="PS50042">
    <property type="entry name" value="CNMP_BINDING_3"/>
    <property type="match status" value="1"/>
</dbReference>
<dbReference type="AlphaFoldDB" id="A0A418NI23"/>
<dbReference type="Pfam" id="PF00027">
    <property type="entry name" value="cNMP_binding"/>
    <property type="match status" value="1"/>
</dbReference>
<protein>
    <submittedName>
        <fullName evidence="2">Cyclic nucleotide-binding protein</fullName>
    </submittedName>
</protein>
<gene>
    <name evidence="2" type="ORF">D2V04_07330</name>
</gene>
<name>A0A418NI23_9SPHN</name>
<organism evidence="2 3">
    <name type="scientific">Pelagerythrobacter aerophilus</name>
    <dbReference type="NCBI Taxonomy" id="2306995"/>
    <lineage>
        <taxon>Bacteria</taxon>
        <taxon>Pseudomonadati</taxon>
        <taxon>Pseudomonadota</taxon>
        <taxon>Alphaproteobacteria</taxon>
        <taxon>Sphingomonadales</taxon>
        <taxon>Erythrobacteraceae</taxon>
        <taxon>Pelagerythrobacter</taxon>
    </lineage>
</organism>
<dbReference type="Pfam" id="PF10137">
    <property type="entry name" value="CAP12-PCTIR_TIR"/>
    <property type="match status" value="1"/>
</dbReference>
<accession>A0A418NI23</accession>
<feature type="domain" description="Cyclic nucleotide-binding" evidence="1">
    <location>
        <begin position="21"/>
        <end position="137"/>
    </location>
</feature>
<evidence type="ECO:0000259" key="1">
    <source>
        <dbReference type="PROSITE" id="PS50042"/>
    </source>
</evidence>
<keyword evidence="3" id="KW-1185">Reference proteome</keyword>
<dbReference type="GO" id="GO:0050135">
    <property type="term" value="F:NADP+ nucleosidase activity"/>
    <property type="evidence" value="ECO:0007669"/>
    <property type="project" value="InterPro"/>
</dbReference>
<dbReference type="InterPro" id="IPR019302">
    <property type="entry name" value="CAP12/PCTIR_TIR_dom"/>
</dbReference>
<dbReference type="InterPro" id="IPR018490">
    <property type="entry name" value="cNMP-bd_dom_sf"/>
</dbReference>
<dbReference type="Gene3D" id="2.60.120.10">
    <property type="entry name" value="Jelly Rolls"/>
    <property type="match status" value="1"/>
</dbReference>
<dbReference type="OrthoDB" id="9779457at2"/>
<dbReference type="RefSeq" id="WP_119512658.1">
    <property type="nucleotide sequence ID" value="NZ_QXFK01000015.1"/>
</dbReference>
<dbReference type="InterPro" id="IPR000595">
    <property type="entry name" value="cNMP-bd_dom"/>
</dbReference>
<proteinExistence type="predicted"/>
<evidence type="ECO:0000313" key="3">
    <source>
        <dbReference type="Proteomes" id="UP000285092"/>
    </source>
</evidence>
<sequence length="307" mass="34031">MTTLKDRFDKAGVLEALLRQRLVRNDRDLAQKFADAGRLVECPPGEVLIEQGGWDNDLYFILVGEFHAFVNGQNKQTRVAGESVGEIAGLSRSRPRTATLRASKPSLVLKVTLQDIDKIVGSDVEFWKATADAVADQLDHRNLECGAVNEHPRIFVISSSEGIEVARSIRKNLDGDDMAVYLWDQGTFAVSEYPISSLEDAIERADFTIAVARADDALVSRGNSHNVPRDNVHFEYGISVGRLGRERSFLLVDAGAEVKLPSDLAGLTTLRYQSTDKDKLTRTVAKACDDMRERIEFIGVRRDRPAS</sequence>
<dbReference type="InterPro" id="IPR014710">
    <property type="entry name" value="RmlC-like_jellyroll"/>
</dbReference>
<dbReference type="EMBL" id="QXFK01000015">
    <property type="protein sequence ID" value="RIV78609.1"/>
    <property type="molecule type" value="Genomic_DNA"/>
</dbReference>
<reference evidence="2 3" key="1">
    <citation type="submission" date="2018-08" db="EMBL/GenBank/DDBJ databases">
        <title>Altererythrobacter sp.Ery1 and Ery12, the genome sequencing of novel strains in genus Alterythrobacter.</title>
        <authorList>
            <person name="Cheng H."/>
            <person name="Wu Y.-H."/>
            <person name="Fang C."/>
            <person name="Xu X.-W."/>
        </authorList>
    </citation>
    <scope>NUCLEOTIDE SEQUENCE [LARGE SCALE GENOMIC DNA]</scope>
    <source>
        <strain evidence="2 3">Ery1</strain>
    </source>
</reference>
<dbReference type="CDD" id="cd00038">
    <property type="entry name" value="CAP_ED"/>
    <property type="match status" value="1"/>
</dbReference>
<evidence type="ECO:0000313" key="2">
    <source>
        <dbReference type="EMBL" id="RIV78609.1"/>
    </source>
</evidence>
<dbReference type="Proteomes" id="UP000285092">
    <property type="component" value="Unassembled WGS sequence"/>
</dbReference>
<dbReference type="SMART" id="SM00100">
    <property type="entry name" value="cNMP"/>
    <property type="match status" value="1"/>
</dbReference>
<dbReference type="SUPFAM" id="SSF51206">
    <property type="entry name" value="cAMP-binding domain-like"/>
    <property type="match status" value="1"/>
</dbReference>